<dbReference type="Proteomes" id="UP000241769">
    <property type="component" value="Unassembled WGS sequence"/>
</dbReference>
<feature type="compositionally biased region" description="Basic residues" evidence="1">
    <location>
        <begin position="219"/>
        <end position="231"/>
    </location>
</feature>
<sequence length="231" mass="26132">MKSVGRTVYNVTGRGAPPTRYTLNRHYLVRHMKRTTSSFSLSQSNPMQNRFYMISSDQHQHLQVYADSILKTADFLQRTDGIVNHDHLNQSIIRPSGERRDGLSDLYHVCMSFEIMVERSNITSSPEKMSPSNQNDGCVATLNGILTAAADEALLNWPLEVSHPKSSSTSSHKKLRTTPPSQKNSGDDTGDDAPTDDERETIEATEYDTDEEEFDICPHRRKQQPPRQPLK</sequence>
<evidence type="ECO:0000256" key="1">
    <source>
        <dbReference type="SAM" id="MobiDB-lite"/>
    </source>
</evidence>
<feature type="compositionally biased region" description="Acidic residues" evidence="1">
    <location>
        <begin position="188"/>
        <end position="215"/>
    </location>
</feature>
<dbReference type="InParanoid" id="A0A2P6NZN6"/>
<evidence type="ECO:0000313" key="3">
    <source>
        <dbReference type="Proteomes" id="UP000241769"/>
    </source>
</evidence>
<evidence type="ECO:0000313" key="2">
    <source>
        <dbReference type="EMBL" id="PRP89426.1"/>
    </source>
</evidence>
<proteinExistence type="predicted"/>
<feature type="region of interest" description="Disordered" evidence="1">
    <location>
        <begin position="161"/>
        <end position="231"/>
    </location>
</feature>
<organism evidence="2 3">
    <name type="scientific">Planoprotostelium fungivorum</name>
    <dbReference type="NCBI Taxonomy" id="1890364"/>
    <lineage>
        <taxon>Eukaryota</taxon>
        <taxon>Amoebozoa</taxon>
        <taxon>Evosea</taxon>
        <taxon>Variosea</taxon>
        <taxon>Cavosteliida</taxon>
        <taxon>Cavosteliaceae</taxon>
        <taxon>Planoprotostelium</taxon>
    </lineage>
</organism>
<keyword evidence="3" id="KW-1185">Reference proteome</keyword>
<gene>
    <name evidence="2" type="ORF">PROFUN_01289</name>
</gene>
<protein>
    <submittedName>
        <fullName evidence="2">Uncharacterized protein</fullName>
    </submittedName>
</protein>
<reference evidence="2 3" key="1">
    <citation type="journal article" date="2018" name="Genome Biol. Evol.">
        <title>Multiple Roots of Fruiting Body Formation in Amoebozoa.</title>
        <authorList>
            <person name="Hillmann F."/>
            <person name="Forbes G."/>
            <person name="Novohradska S."/>
            <person name="Ferling I."/>
            <person name="Riege K."/>
            <person name="Groth M."/>
            <person name="Westermann M."/>
            <person name="Marz M."/>
            <person name="Spaller T."/>
            <person name="Winckler T."/>
            <person name="Schaap P."/>
            <person name="Glockner G."/>
        </authorList>
    </citation>
    <scope>NUCLEOTIDE SEQUENCE [LARGE SCALE GENOMIC DNA]</scope>
    <source>
        <strain evidence="2 3">Jena</strain>
    </source>
</reference>
<dbReference type="AlphaFoldDB" id="A0A2P6NZN6"/>
<dbReference type="EMBL" id="MDYQ01000003">
    <property type="protein sequence ID" value="PRP89426.1"/>
    <property type="molecule type" value="Genomic_DNA"/>
</dbReference>
<comment type="caution">
    <text evidence="2">The sequence shown here is derived from an EMBL/GenBank/DDBJ whole genome shotgun (WGS) entry which is preliminary data.</text>
</comment>
<accession>A0A2P6NZN6</accession>
<name>A0A2P6NZN6_9EUKA</name>